<dbReference type="Pfam" id="PF03649">
    <property type="entry name" value="UPF0014"/>
    <property type="match status" value="1"/>
</dbReference>
<evidence type="ECO:0000256" key="1">
    <source>
        <dbReference type="ARBA" id="ARBA00004141"/>
    </source>
</evidence>
<evidence type="ECO:0000256" key="3">
    <source>
        <dbReference type="ARBA" id="ARBA00022692"/>
    </source>
</evidence>
<evidence type="ECO:0000313" key="7">
    <source>
        <dbReference type="Proteomes" id="UP000500686"/>
    </source>
</evidence>
<evidence type="ECO:0000313" key="6">
    <source>
        <dbReference type="EMBL" id="QJR43298.1"/>
    </source>
</evidence>
<keyword evidence="3" id="KW-0812">Transmembrane</keyword>
<dbReference type="AlphaFoldDB" id="A0A6M4JAL4"/>
<comment type="subcellular location">
    <subcellularLocation>
        <location evidence="1">Membrane</location>
        <topology evidence="1">Multi-pass membrane protein</topology>
    </subcellularLocation>
</comment>
<organism evidence="6 7">
    <name type="scientific">Mycoplasma miroungigenitalium</name>
    <dbReference type="NCBI Taxonomy" id="754515"/>
    <lineage>
        <taxon>Bacteria</taxon>
        <taxon>Bacillati</taxon>
        <taxon>Mycoplasmatota</taxon>
        <taxon>Mollicutes</taxon>
        <taxon>Mycoplasmataceae</taxon>
        <taxon>Mycoplasma</taxon>
    </lineage>
</organism>
<evidence type="ECO:0000256" key="5">
    <source>
        <dbReference type="ARBA" id="ARBA00023136"/>
    </source>
</evidence>
<keyword evidence="7" id="KW-1185">Reference proteome</keyword>
<sequence>MNNVHNISYTRLLFAYLYLVAVITIVLIIKLKRTKDILIAALRMSVQLFIMGYALGYIIDNPNPFITIAVLLVMEFFAIFTIFRRFKGKMSKKLKLIIAIAMMSGSLTAIFYFVLVVVGIPVWFDPQYVIPLAGMLVGNSMTGISLGIKVLVEQMNERREEIEEKLILGATPKTAIKEILLKAFDSAIMPTINSMLGMGIIFLPGMMTGQILSGTNPSNAIMYQIAIMLGILASVSICVMITLEFGYRTYFNKNIQFIQQKSGK</sequence>
<keyword evidence="5" id="KW-0472">Membrane</keyword>
<evidence type="ECO:0000256" key="4">
    <source>
        <dbReference type="ARBA" id="ARBA00022989"/>
    </source>
</evidence>
<reference evidence="6 7" key="1">
    <citation type="submission" date="2020-05" db="EMBL/GenBank/DDBJ databases">
        <title>Novel Mycoplasma species detected in Mirounga angustirostris (northern elephant seal) from the USA.</title>
        <authorList>
            <person name="Volokhov D.V."/>
        </authorList>
    </citation>
    <scope>NUCLEOTIDE SEQUENCE [LARGE SCALE GENOMIC DNA]</scope>
    <source>
        <strain evidence="6 7">Mirounga ES2806-GEN</strain>
    </source>
</reference>
<evidence type="ECO:0000256" key="2">
    <source>
        <dbReference type="ARBA" id="ARBA00005268"/>
    </source>
</evidence>
<accession>A0A6M4JAL4</accession>
<dbReference type="KEGG" id="mmir:HLA87_00540"/>
<gene>
    <name evidence="6" type="primary">fetB</name>
    <name evidence="6" type="ORF">HLA87_00540</name>
</gene>
<comment type="similarity">
    <text evidence="2">Belongs to the UPF0014 family.</text>
</comment>
<protein>
    <submittedName>
        <fullName evidence="6">Iron export ABC transporter permease subunit FetB</fullName>
    </submittedName>
</protein>
<proteinExistence type="inferred from homology"/>
<dbReference type="Proteomes" id="UP000500686">
    <property type="component" value="Chromosome"/>
</dbReference>
<keyword evidence="4" id="KW-1133">Transmembrane helix</keyword>
<dbReference type="RefSeq" id="WP_171110897.1">
    <property type="nucleotide sequence ID" value="NZ_CP053096.1"/>
</dbReference>
<name>A0A6M4JAL4_9MOLU</name>
<dbReference type="PANTHER" id="PTHR30028">
    <property type="entry name" value="UPF0014 INNER MEMBRANE PROTEIN YBBM-RELATED"/>
    <property type="match status" value="1"/>
</dbReference>
<dbReference type="EMBL" id="CP053096">
    <property type="protein sequence ID" value="QJR43298.1"/>
    <property type="molecule type" value="Genomic_DNA"/>
</dbReference>
<dbReference type="GO" id="GO:0005886">
    <property type="term" value="C:plasma membrane"/>
    <property type="evidence" value="ECO:0007669"/>
    <property type="project" value="TreeGrafter"/>
</dbReference>
<dbReference type="PANTHER" id="PTHR30028:SF0">
    <property type="entry name" value="PROTEIN ALUMINUM SENSITIVE 3"/>
    <property type="match status" value="1"/>
</dbReference>
<dbReference type="InterPro" id="IPR005226">
    <property type="entry name" value="UPF0014_fam"/>
</dbReference>